<organism evidence="1 2">
    <name type="scientific">Pyrenophora teres f. teres</name>
    <dbReference type="NCBI Taxonomy" id="97479"/>
    <lineage>
        <taxon>Eukaryota</taxon>
        <taxon>Fungi</taxon>
        <taxon>Dikarya</taxon>
        <taxon>Ascomycota</taxon>
        <taxon>Pezizomycotina</taxon>
        <taxon>Dothideomycetes</taxon>
        <taxon>Pleosporomycetidae</taxon>
        <taxon>Pleosporales</taxon>
        <taxon>Pleosporineae</taxon>
        <taxon>Pleosporaceae</taxon>
        <taxon>Pyrenophora</taxon>
    </lineage>
</organism>
<evidence type="ECO:0000313" key="2">
    <source>
        <dbReference type="Proteomes" id="UP000472372"/>
    </source>
</evidence>
<dbReference type="Proteomes" id="UP000472372">
    <property type="component" value="Chromosome 7"/>
</dbReference>
<dbReference type="AlphaFoldDB" id="A0A6S6W6Y0"/>
<accession>A0A6S6W6Y0</accession>
<sequence>MVTLSLQPQTSLDPHLGTLFGGFISLILSILRGYWTYLCTQIPMNPAVMASENWAWTSRRLLNTFRPYMSKQNLGAPPHIDPTRIDLNVFLASMTGYMFDTDDKTTFLEAYKDSTCLLHTTERIFIHVDITHVAAAPPLFMNIKKFLSSLALKAIDFPSAVRLDVIFNAPRDSVSSIETFMREAQQTPPQSRYSGRHAGLRHWRLLPMGVVSPSPVSVNNNLPHHPTFLHQDHRFILRIQPIPS</sequence>
<gene>
    <name evidence="1" type="ORF">PTTW11_07490</name>
</gene>
<reference evidence="1" key="1">
    <citation type="submission" date="2021-02" db="EMBL/GenBank/DDBJ databases">
        <authorList>
            <person name="Syme A R."/>
            <person name="Syme A R."/>
            <person name="Moolhuijzen P."/>
        </authorList>
    </citation>
    <scope>NUCLEOTIDE SEQUENCE</scope>
    <source>
        <strain evidence="1">W1-1</strain>
    </source>
</reference>
<dbReference type="EMBL" id="HG992983">
    <property type="protein sequence ID" value="CAE7192112.1"/>
    <property type="molecule type" value="Genomic_DNA"/>
</dbReference>
<protein>
    <submittedName>
        <fullName evidence="1">Uncharacterized protein</fullName>
    </submittedName>
</protein>
<name>A0A6S6W6Y0_9PLEO</name>
<evidence type="ECO:0000313" key="1">
    <source>
        <dbReference type="EMBL" id="CAE7192112.1"/>
    </source>
</evidence>
<proteinExistence type="predicted"/>